<sequence>VTILNIKIRNLTVIFLITSVLMSCVSYSKLTPSTQIINQNEDFTIEGKFKIKINSIQENGYFILKKQNNLINLTLGKNYLLPEKELNFQYQDLIFLSELINPEEQGFSYEIFPQRLEIGQLISIILGKGYINRIDAWFIDYPESSQKITGFEVPAKTRFVNGDSSIEFILKKITLI</sequence>
<evidence type="ECO:0000313" key="1">
    <source>
        <dbReference type="EMBL" id="SVA32675.1"/>
    </source>
</evidence>
<proteinExistence type="predicted"/>
<reference evidence="1" key="1">
    <citation type="submission" date="2018-05" db="EMBL/GenBank/DDBJ databases">
        <authorList>
            <person name="Lanie J.A."/>
            <person name="Ng W.-L."/>
            <person name="Kazmierczak K.M."/>
            <person name="Andrzejewski T.M."/>
            <person name="Davidsen T.M."/>
            <person name="Wayne K.J."/>
            <person name="Tettelin H."/>
            <person name="Glass J.I."/>
            <person name="Rusch D."/>
            <person name="Podicherti R."/>
            <person name="Tsui H.-C.T."/>
            <person name="Winkler M.E."/>
        </authorList>
    </citation>
    <scope>NUCLEOTIDE SEQUENCE</scope>
</reference>
<evidence type="ECO:0008006" key="2">
    <source>
        <dbReference type="Google" id="ProtNLM"/>
    </source>
</evidence>
<dbReference type="EMBL" id="UINC01007322">
    <property type="protein sequence ID" value="SVA32675.1"/>
    <property type="molecule type" value="Genomic_DNA"/>
</dbReference>
<name>A0A381UX16_9ZZZZ</name>
<accession>A0A381UX16</accession>
<protein>
    <recommendedName>
        <fullName evidence="2">Outer-membrane lipoprotein LolB</fullName>
    </recommendedName>
</protein>
<dbReference type="AlphaFoldDB" id="A0A381UX16"/>
<feature type="non-terminal residue" evidence="1">
    <location>
        <position position="1"/>
    </location>
</feature>
<organism evidence="1">
    <name type="scientific">marine metagenome</name>
    <dbReference type="NCBI Taxonomy" id="408172"/>
    <lineage>
        <taxon>unclassified sequences</taxon>
        <taxon>metagenomes</taxon>
        <taxon>ecological metagenomes</taxon>
    </lineage>
</organism>
<gene>
    <name evidence="1" type="ORF">METZ01_LOCUS85529</name>
</gene>